<sequence length="114" mass="12641">MRNPFETITITHTILHMKTSMDRTLERRTNSPPFLKTAAIWQSLHASNNTDLLLSPLTSDGGIYVFTLFDAVVMLSGAVVIGARSSNHEFCCGFCRGYEGEDIYGGGLVKNLLW</sequence>
<keyword evidence="1" id="KW-0472">Membrane</keyword>
<accession>G7J090</accession>
<dbReference type="EMBL" id="CM001219">
    <property type="protein sequence ID" value="AES68333.1"/>
    <property type="molecule type" value="Genomic_DNA"/>
</dbReference>
<proteinExistence type="predicted"/>
<gene>
    <name evidence="2" type="ordered locus">MTR_3g006080</name>
</gene>
<reference evidence="3" key="3">
    <citation type="submission" date="2015-04" db="UniProtKB">
        <authorList>
            <consortium name="EnsemblPlants"/>
        </authorList>
    </citation>
    <scope>IDENTIFICATION</scope>
    <source>
        <strain evidence="3">cv. Jemalong A17</strain>
    </source>
</reference>
<keyword evidence="1" id="KW-1133">Transmembrane helix</keyword>
<keyword evidence="1 2" id="KW-0812">Transmembrane</keyword>
<organism evidence="2 4">
    <name type="scientific">Medicago truncatula</name>
    <name type="common">Barrel medic</name>
    <name type="synonym">Medicago tribuloides</name>
    <dbReference type="NCBI Taxonomy" id="3880"/>
    <lineage>
        <taxon>Eukaryota</taxon>
        <taxon>Viridiplantae</taxon>
        <taxon>Streptophyta</taxon>
        <taxon>Embryophyta</taxon>
        <taxon>Tracheophyta</taxon>
        <taxon>Spermatophyta</taxon>
        <taxon>Magnoliopsida</taxon>
        <taxon>eudicotyledons</taxon>
        <taxon>Gunneridae</taxon>
        <taxon>Pentapetalae</taxon>
        <taxon>rosids</taxon>
        <taxon>fabids</taxon>
        <taxon>Fabales</taxon>
        <taxon>Fabaceae</taxon>
        <taxon>Papilionoideae</taxon>
        <taxon>50 kb inversion clade</taxon>
        <taxon>NPAAA clade</taxon>
        <taxon>Hologalegina</taxon>
        <taxon>IRL clade</taxon>
        <taxon>Trifolieae</taxon>
        <taxon>Medicago</taxon>
    </lineage>
</organism>
<dbReference type="Proteomes" id="UP000002051">
    <property type="component" value="Chromosome 3"/>
</dbReference>
<reference evidence="2 4" key="1">
    <citation type="journal article" date="2011" name="Nature">
        <title>The Medicago genome provides insight into the evolution of rhizobial symbioses.</title>
        <authorList>
            <person name="Young N.D."/>
            <person name="Debelle F."/>
            <person name="Oldroyd G.E."/>
            <person name="Geurts R."/>
            <person name="Cannon S.B."/>
            <person name="Udvardi M.K."/>
            <person name="Benedito V.A."/>
            <person name="Mayer K.F."/>
            <person name="Gouzy J."/>
            <person name="Schoof H."/>
            <person name="Van de Peer Y."/>
            <person name="Proost S."/>
            <person name="Cook D.R."/>
            <person name="Meyers B.C."/>
            <person name="Spannagl M."/>
            <person name="Cheung F."/>
            <person name="De Mita S."/>
            <person name="Krishnakumar V."/>
            <person name="Gundlach H."/>
            <person name="Zhou S."/>
            <person name="Mudge J."/>
            <person name="Bharti A.K."/>
            <person name="Murray J.D."/>
            <person name="Naoumkina M.A."/>
            <person name="Rosen B."/>
            <person name="Silverstein K.A."/>
            <person name="Tang H."/>
            <person name="Rombauts S."/>
            <person name="Zhao P.X."/>
            <person name="Zhou P."/>
            <person name="Barbe V."/>
            <person name="Bardou P."/>
            <person name="Bechner M."/>
            <person name="Bellec A."/>
            <person name="Berger A."/>
            <person name="Berges H."/>
            <person name="Bidwell S."/>
            <person name="Bisseling T."/>
            <person name="Choisne N."/>
            <person name="Couloux A."/>
            <person name="Denny R."/>
            <person name="Deshpande S."/>
            <person name="Dai X."/>
            <person name="Doyle J.J."/>
            <person name="Dudez A.M."/>
            <person name="Farmer A.D."/>
            <person name="Fouteau S."/>
            <person name="Franken C."/>
            <person name="Gibelin C."/>
            <person name="Gish J."/>
            <person name="Goldstein S."/>
            <person name="Gonzalez A.J."/>
            <person name="Green P.J."/>
            <person name="Hallab A."/>
            <person name="Hartog M."/>
            <person name="Hua A."/>
            <person name="Humphray S.J."/>
            <person name="Jeong D.H."/>
            <person name="Jing Y."/>
            <person name="Jocker A."/>
            <person name="Kenton S.M."/>
            <person name="Kim D.J."/>
            <person name="Klee K."/>
            <person name="Lai H."/>
            <person name="Lang C."/>
            <person name="Lin S."/>
            <person name="Macmil S.L."/>
            <person name="Magdelenat G."/>
            <person name="Matthews L."/>
            <person name="McCorrison J."/>
            <person name="Monaghan E.L."/>
            <person name="Mun J.H."/>
            <person name="Najar F.Z."/>
            <person name="Nicholson C."/>
            <person name="Noirot C."/>
            <person name="O'Bleness M."/>
            <person name="Paule C.R."/>
            <person name="Poulain J."/>
            <person name="Prion F."/>
            <person name="Qin B."/>
            <person name="Qu C."/>
            <person name="Retzel E.F."/>
            <person name="Riddle C."/>
            <person name="Sallet E."/>
            <person name="Samain S."/>
            <person name="Samson N."/>
            <person name="Sanders I."/>
            <person name="Saurat O."/>
            <person name="Scarpelli C."/>
            <person name="Schiex T."/>
            <person name="Segurens B."/>
            <person name="Severin A.J."/>
            <person name="Sherrier D.J."/>
            <person name="Shi R."/>
            <person name="Sims S."/>
            <person name="Singer S.R."/>
            <person name="Sinharoy S."/>
            <person name="Sterck L."/>
            <person name="Viollet A."/>
            <person name="Wang B.B."/>
            <person name="Wang K."/>
            <person name="Wang M."/>
            <person name="Wang X."/>
            <person name="Warfsmann J."/>
            <person name="Weissenbach J."/>
            <person name="White D.D."/>
            <person name="White J.D."/>
            <person name="Wiley G.B."/>
            <person name="Wincker P."/>
            <person name="Xing Y."/>
            <person name="Yang L."/>
            <person name="Yao Z."/>
            <person name="Ying F."/>
            <person name="Zhai J."/>
            <person name="Zhou L."/>
            <person name="Zuber A."/>
            <person name="Denarie J."/>
            <person name="Dixon R.A."/>
            <person name="May G.D."/>
            <person name="Schwartz D.C."/>
            <person name="Rogers J."/>
            <person name="Quetier F."/>
            <person name="Town C.D."/>
            <person name="Roe B.A."/>
        </authorList>
    </citation>
    <scope>NUCLEOTIDE SEQUENCE [LARGE SCALE GENOMIC DNA]</scope>
    <source>
        <strain evidence="2">A17</strain>
        <strain evidence="3 4">cv. Jemalong A17</strain>
    </source>
</reference>
<dbReference type="EnsemblPlants" id="AES68333">
    <property type="protein sequence ID" value="AES68333"/>
    <property type="gene ID" value="MTR_3g006080"/>
</dbReference>
<keyword evidence="4" id="KW-1185">Reference proteome</keyword>
<dbReference type="AlphaFoldDB" id="G7J090"/>
<dbReference type="HOGENOM" id="CLU_2124736_0_0_1"/>
<evidence type="ECO:0000256" key="1">
    <source>
        <dbReference type="SAM" id="Phobius"/>
    </source>
</evidence>
<evidence type="ECO:0000313" key="2">
    <source>
        <dbReference type="EMBL" id="AES68333.1"/>
    </source>
</evidence>
<evidence type="ECO:0000313" key="4">
    <source>
        <dbReference type="Proteomes" id="UP000002051"/>
    </source>
</evidence>
<protein>
    <submittedName>
        <fullName evidence="2">Transmembrane protein, putative</fullName>
    </submittedName>
</protein>
<dbReference type="PaxDb" id="3880-AES68333"/>
<reference evidence="2 4" key="2">
    <citation type="journal article" date="2014" name="BMC Genomics">
        <title>An improved genome release (version Mt4.0) for the model legume Medicago truncatula.</title>
        <authorList>
            <person name="Tang H."/>
            <person name="Krishnakumar V."/>
            <person name="Bidwell S."/>
            <person name="Rosen B."/>
            <person name="Chan A."/>
            <person name="Zhou S."/>
            <person name="Gentzbittel L."/>
            <person name="Childs K.L."/>
            <person name="Yandell M."/>
            <person name="Gundlach H."/>
            <person name="Mayer K.F."/>
            <person name="Schwartz D.C."/>
            <person name="Town C.D."/>
        </authorList>
    </citation>
    <scope>GENOME REANNOTATION</scope>
    <source>
        <strain evidence="3 4">cv. Jemalong A17</strain>
    </source>
</reference>
<evidence type="ECO:0000313" key="3">
    <source>
        <dbReference type="EnsemblPlants" id="AES68333"/>
    </source>
</evidence>
<feature type="transmembrane region" description="Helical" evidence="1">
    <location>
        <begin position="61"/>
        <end position="81"/>
    </location>
</feature>
<name>G7J090_MEDTR</name>